<dbReference type="InterPro" id="IPR029060">
    <property type="entry name" value="PIN-like_dom_sf"/>
</dbReference>
<comment type="caution">
    <text evidence="1">The sequence shown here is derived from an EMBL/GenBank/DDBJ whole genome shotgun (WGS) entry which is preliminary data.</text>
</comment>
<evidence type="ECO:0000313" key="1">
    <source>
        <dbReference type="EMBL" id="MBK1629391.1"/>
    </source>
</evidence>
<dbReference type="Proteomes" id="UP000748752">
    <property type="component" value="Unassembled WGS sequence"/>
</dbReference>
<accession>A0ABS1CBT9</accession>
<evidence type="ECO:0000313" key="2">
    <source>
        <dbReference type="Proteomes" id="UP000748752"/>
    </source>
</evidence>
<protein>
    <recommendedName>
        <fullName evidence="3">PIN domain-containing protein</fullName>
    </recommendedName>
</protein>
<dbReference type="InterPro" id="IPR021799">
    <property type="entry name" value="PIN-like_prokaryotic"/>
</dbReference>
<name>A0ABS1CBT9_9GAMM</name>
<reference evidence="1 2" key="1">
    <citation type="journal article" date="2020" name="Microorganisms">
        <title>Osmotic Adaptation and Compatible Solute Biosynthesis of Phototrophic Bacteria as Revealed from Genome Analyses.</title>
        <authorList>
            <person name="Imhoff J.F."/>
            <person name="Rahn T."/>
            <person name="Kunzel S."/>
            <person name="Keller A."/>
            <person name="Neulinger S.C."/>
        </authorList>
    </citation>
    <scope>NUCLEOTIDE SEQUENCE [LARGE SCALE GENOMIC DNA]</scope>
    <source>
        <strain evidence="1 2">DSM 6210</strain>
    </source>
</reference>
<dbReference type="SUPFAM" id="SSF88723">
    <property type="entry name" value="PIN domain-like"/>
    <property type="match status" value="1"/>
</dbReference>
<sequence>MSETVVLDACCLINLAAADALDTWLGGLGLAWMLPEAVLHEALFLRGGDAAAGEAETADATEPVRERLMLEPYIAGGLLTIVQPQTDAELAAYVDLARELDDGEAMALAIAQRRGWQLATDDRKAIRLADDARVPVLTTPTVVRRWADQLDPSAADLRAALTAIRDRARFLPSGRDPLCDWWMAQLRT</sequence>
<dbReference type="RefSeq" id="WP_200233295.1">
    <property type="nucleotide sequence ID" value="NZ_NRRV01000002.1"/>
</dbReference>
<evidence type="ECO:0008006" key="3">
    <source>
        <dbReference type="Google" id="ProtNLM"/>
    </source>
</evidence>
<keyword evidence="2" id="KW-1185">Reference proteome</keyword>
<dbReference type="EMBL" id="NRRV01000002">
    <property type="protein sequence ID" value="MBK1629391.1"/>
    <property type="molecule type" value="Genomic_DNA"/>
</dbReference>
<gene>
    <name evidence="1" type="ORF">CKO31_01300</name>
</gene>
<organism evidence="1 2">
    <name type="scientific">Thiohalocapsa halophila</name>
    <dbReference type="NCBI Taxonomy" id="69359"/>
    <lineage>
        <taxon>Bacteria</taxon>
        <taxon>Pseudomonadati</taxon>
        <taxon>Pseudomonadota</taxon>
        <taxon>Gammaproteobacteria</taxon>
        <taxon>Chromatiales</taxon>
        <taxon>Chromatiaceae</taxon>
        <taxon>Thiohalocapsa</taxon>
    </lineage>
</organism>
<proteinExistence type="predicted"/>
<dbReference type="Pfam" id="PF11848">
    <property type="entry name" value="DUF3368"/>
    <property type="match status" value="1"/>
</dbReference>